<evidence type="ECO:0000313" key="2">
    <source>
        <dbReference type="EMBL" id="QNK00350.1"/>
    </source>
</evidence>
<dbReference type="AlphaFoldDB" id="A0A7G8Q0P2"/>
<keyword evidence="3" id="KW-1185">Reference proteome</keyword>
<dbReference type="Proteomes" id="UP000515873">
    <property type="component" value="Chromosome"/>
</dbReference>
<gene>
    <name evidence="2" type="ORF">H8F01_14675</name>
</gene>
<dbReference type="Pfam" id="PF14341">
    <property type="entry name" value="PilX_N"/>
    <property type="match status" value="1"/>
</dbReference>
<reference evidence="2 3" key="1">
    <citation type="submission" date="2020-08" db="EMBL/GenBank/DDBJ databases">
        <title>Dyella sp. G9 isolated from forest soil.</title>
        <authorList>
            <person name="Fu J."/>
            <person name="Qiu L."/>
        </authorList>
    </citation>
    <scope>NUCLEOTIDE SEQUENCE [LARGE SCALE GENOMIC DNA]</scope>
    <source>
        <strain evidence="2 3">G9</strain>
    </source>
</reference>
<feature type="domain" description="Type 4 fimbrial biogenesis protein PilX N-terminal" evidence="1">
    <location>
        <begin position="12"/>
        <end position="61"/>
    </location>
</feature>
<organism evidence="2 3">
    <name type="scientific">Dyella telluris</name>
    <dbReference type="NCBI Taxonomy" id="2763498"/>
    <lineage>
        <taxon>Bacteria</taxon>
        <taxon>Pseudomonadati</taxon>
        <taxon>Pseudomonadota</taxon>
        <taxon>Gammaproteobacteria</taxon>
        <taxon>Lysobacterales</taxon>
        <taxon>Rhodanobacteraceae</taxon>
        <taxon>Dyella</taxon>
    </lineage>
</organism>
<dbReference type="KEGG" id="dtl:H8F01_14675"/>
<protein>
    <submittedName>
        <fullName evidence="2">Pilus assembly PilX N-terminal domain-containing protein</fullName>
    </submittedName>
</protein>
<evidence type="ECO:0000313" key="3">
    <source>
        <dbReference type="Proteomes" id="UP000515873"/>
    </source>
</evidence>
<accession>A0A7G8Q0P2</accession>
<proteinExistence type="predicted"/>
<dbReference type="InterPro" id="IPR025746">
    <property type="entry name" value="PilX_N_dom"/>
</dbReference>
<dbReference type="EMBL" id="CP060412">
    <property type="protein sequence ID" value="QNK00350.1"/>
    <property type="molecule type" value="Genomic_DNA"/>
</dbReference>
<evidence type="ECO:0000259" key="1">
    <source>
        <dbReference type="Pfam" id="PF14341"/>
    </source>
</evidence>
<name>A0A7G8Q0P2_9GAMM</name>
<dbReference type="RefSeq" id="WP_187055829.1">
    <property type="nucleotide sequence ID" value="NZ_CP060412.1"/>
</dbReference>
<sequence>MKRSTSARRGQRGFTLITTLIFLLIFMVSAVSMVGVSMVDVKVASNQQFQLEAHTAAQQGIEYVVSQPFTQTLITTTTSVPVPLYSSSATYTAQVLAPVCEAVTPAIIPSPPTTPQDQACAGSSGYSTSGLINSGPTTSATCSDTQWDVQSTVNDATFSATSVVLHQGISARMYTIPARAVCK</sequence>